<dbReference type="Gramene" id="Kaladp0024s0484.1.v1.1">
    <property type="protein sequence ID" value="Kaladp0024s0484.1.v1.1.CDS.1"/>
    <property type="gene ID" value="Kaladp0024s0484.v1.1"/>
</dbReference>
<evidence type="ECO:0000256" key="1">
    <source>
        <dbReference type="SAM" id="MobiDB-lite"/>
    </source>
</evidence>
<evidence type="ECO:0000313" key="3">
    <source>
        <dbReference type="EnsemblPlants" id="Kaladp0024s0484.1.v1.1.CDS.1"/>
    </source>
</evidence>
<dbReference type="InterPro" id="IPR050942">
    <property type="entry name" value="F-box_BR-signaling"/>
</dbReference>
<reference evidence="3" key="1">
    <citation type="submission" date="2021-01" db="UniProtKB">
        <authorList>
            <consortium name="EnsemblPlants"/>
        </authorList>
    </citation>
    <scope>IDENTIFICATION</scope>
</reference>
<name>A0A7N0T7H6_KALFE</name>
<dbReference type="EnsemblPlants" id="Kaladp0024s0484.1.v1.1">
    <property type="protein sequence ID" value="Kaladp0024s0484.1.v1.1.CDS.1"/>
    <property type="gene ID" value="Kaladp0024s0484.v1.1"/>
</dbReference>
<protein>
    <recommendedName>
        <fullName evidence="2">KIB1-4 beta-propeller domain-containing protein</fullName>
    </recommendedName>
</protein>
<proteinExistence type="predicted"/>
<dbReference type="AlphaFoldDB" id="A0A7N0T7H6"/>
<organism evidence="3 4">
    <name type="scientific">Kalanchoe fedtschenkoi</name>
    <name type="common">Lavender scallops</name>
    <name type="synonym">South American air plant</name>
    <dbReference type="NCBI Taxonomy" id="63787"/>
    <lineage>
        <taxon>Eukaryota</taxon>
        <taxon>Viridiplantae</taxon>
        <taxon>Streptophyta</taxon>
        <taxon>Embryophyta</taxon>
        <taxon>Tracheophyta</taxon>
        <taxon>Spermatophyta</taxon>
        <taxon>Magnoliopsida</taxon>
        <taxon>eudicotyledons</taxon>
        <taxon>Gunneridae</taxon>
        <taxon>Pentapetalae</taxon>
        <taxon>Saxifragales</taxon>
        <taxon>Crassulaceae</taxon>
        <taxon>Kalanchoe</taxon>
    </lineage>
</organism>
<dbReference type="PANTHER" id="PTHR44259">
    <property type="entry name" value="OS07G0183000 PROTEIN-RELATED"/>
    <property type="match status" value="1"/>
</dbReference>
<sequence length="428" mass="49711">MILDLLPEVLEHVRFGAVCKYWYAISNQYHKQRHGPYHRRALPMLLIRSPNASAEHDPPQLYALSCLGEYYPNLNHHPLPFTRFRYCGSSNGWLATQNQDFTVTLLYPFAAGGQLVTVHLPALDTLVIKHPDFLITKLIVSPESTPDDYTVIAIYGDMKKMATIKSGEDSWFCLMAPRLAFRDVIFHRKRIYAIDNFLVVVKLDVESRPPRFKTLYSPGQLFRYWGTYIVESSSSEIYLLGRAYDVNSDDEDELGNQEEEEADDENEEEYDDDSVDTDDDHNQEDEEVTDDEDEEGENLYYNECHTIKFDVYKLKLRNRTSGNMLEKQNDLGGDAFFVGECESTSFPATRFPGCKPNSIYFTDDLIDCWRYQHGIPEDIGCYNVEDGSIDRFYDINACDRSKMLQPIWILPKRHHHTNTHYHYKSHVE</sequence>
<keyword evidence="4" id="KW-1185">Reference proteome</keyword>
<dbReference type="Proteomes" id="UP000594263">
    <property type="component" value="Unplaced"/>
</dbReference>
<evidence type="ECO:0000259" key="2">
    <source>
        <dbReference type="Pfam" id="PF03478"/>
    </source>
</evidence>
<dbReference type="Pfam" id="PF03478">
    <property type="entry name" value="Beta-prop_KIB1-4"/>
    <property type="match status" value="1"/>
</dbReference>
<evidence type="ECO:0000313" key="4">
    <source>
        <dbReference type="Proteomes" id="UP000594263"/>
    </source>
</evidence>
<dbReference type="OMA" id="YNECHTI"/>
<accession>A0A7N0T7H6</accession>
<dbReference type="InterPro" id="IPR005174">
    <property type="entry name" value="KIB1-4_b-propeller"/>
</dbReference>
<dbReference type="PANTHER" id="PTHR44259:SF93">
    <property type="entry name" value="PROTEIN, PUTATIVE (DUF295)-RELATED"/>
    <property type="match status" value="1"/>
</dbReference>
<feature type="region of interest" description="Disordered" evidence="1">
    <location>
        <begin position="248"/>
        <end position="297"/>
    </location>
</feature>
<feature type="domain" description="KIB1-4 beta-propeller" evidence="2">
    <location>
        <begin position="78"/>
        <end position="383"/>
    </location>
</feature>